<name>A0A375GNX9_9BURK</name>
<gene>
    <name evidence="2" type="ORF">CBM2586_P50008</name>
    <name evidence="1" type="ORF">CBM2589_P40006</name>
</gene>
<dbReference type="EMBL" id="OFSP01000072">
    <property type="protein sequence ID" value="SOY77095.1"/>
    <property type="molecule type" value="Genomic_DNA"/>
</dbReference>
<reference evidence="1 3" key="1">
    <citation type="submission" date="2018-01" db="EMBL/GenBank/DDBJ databases">
        <authorList>
            <person name="Clerissi C."/>
        </authorList>
    </citation>
    <scope>NUCLEOTIDE SEQUENCE [LARGE SCALE GENOMIC DNA]</scope>
    <source>
        <strain evidence="2">Cupriavidus taiwanensis LMG 19430</strain>
        <strain evidence="1">Cupriavidus taiwanensis STM 3521</strain>
        <plasmid evidence="3">cbm2589_p</plasmid>
    </source>
</reference>
<geneLocation type="plasmid" evidence="3">
    <name>cbm2589_p</name>
</geneLocation>
<evidence type="ECO:0000313" key="2">
    <source>
        <dbReference type="EMBL" id="SOY78142.1"/>
    </source>
</evidence>
<evidence type="ECO:0000313" key="3">
    <source>
        <dbReference type="Proteomes" id="UP000256297"/>
    </source>
</evidence>
<organism evidence="1 3">
    <name type="scientific">Cupriavidus taiwanensis</name>
    <dbReference type="NCBI Taxonomy" id="164546"/>
    <lineage>
        <taxon>Bacteria</taxon>
        <taxon>Pseudomonadati</taxon>
        <taxon>Pseudomonadota</taxon>
        <taxon>Betaproteobacteria</taxon>
        <taxon>Burkholderiales</taxon>
        <taxon>Burkholderiaceae</taxon>
        <taxon>Cupriavidus</taxon>
    </lineage>
</organism>
<comment type="caution">
    <text evidence="1">The sequence shown here is derived from an EMBL/GenBank/DDBJ whole genome shotgun (WGS) entry which is preliminary data.</text>
</comment>
<evidence type="ECO:0000313" key="1">
    <source>
        <dbReference type="EMBL" id="SOY77095.1"/>
    </source>
</evidence>
<dbReference type="Proteomes" id="UP000256297">
    <property type="component" value="Plasmid CBM2589_p"/>
</dbReference>
<dbReference type="Proteomes" id="UP000257016">
    <property type="component" value="Unassembled WGS sequence"/>
</dbReference>
<protein>
    <submittedName>
        <fullName evidence="1">Uncharacterized protein</fullName>
    </submittedName>
</protein>
<accession>A0A375GNX9</accession>
<sequence length="187" mass="21016">MAASIQITPTGKPGLGSGTEASAEEAKLVDKLEEFIVYLDNSRSCIVVNYGDRYRHEEPIASGFVESAVNQVASKRFVKRQQMAWRPRFAHNLLQIRTAMLNDQLRSYIERWYPFIAGEKIAAIQAATRIDGNPVTDRRSWSEPYLPLLQATETHGRSLGAKNDRPRFGVEPRHLTGSESANFLPID</sequence>
<dbReference type="EMBL" id="OFSN01000062">
    <property type="protein sequence ID" value="SOY78142.1"/>
    <property type="molecule type" value="Genomic_DNA"/>
</dbReference>
<dbReference type="AlphaFoldDB" id="A0A375GNX9"/>
<proteinExistence type="predicted"/>